<protein>
    <submittedName>
        <fullName evidence="2">Uncharacterized protein</fullName>
    </submittedName>
</protein>
<reference evidence="2" key="1">
    <citation type="submission" date="2023-01" db="EMBL/GenBank/DDBJ databases">
        <title>Exophiala dermititidis isolated from Cystic Fibrosis Patient.</title>
        <authorList>
            <person name="Kurbessoian T."/>
            <person name="Crocker A."/>
            <person name="Murante D."/>
            <person name="Hogan D.A."/>
            <person name="Stajich J.E."/>
        </authorList>
    </citation>
    <scope>NUCLEOTIDE SEQUENCE</scope>
    <source>
        <strain evidence="2">Ex8</strain>
    </source>
</reference>
<evidence type="ECO:0000313" key="3">
    <source>
        <dbReference type="Proteomes" id="UP001161757"/>
    </source>
</evidence>
<comment type="caution">
    <text evidence="2">The sequence shown here is derived from an EMBL/GenBank/DDBJ whole genome shotgun (WGS) entry which is preliminary data.</text>
</comment>
<sequence>MDRFMRARRVKYLPAKERLSGLTDLHDDLQELERLGDKFERAVNTLCSRVRSRSTHYRRKRSLSRFQQAYEKVDKTLLVFLVARWGGYILDIISDYHWAEFDDHYRSLLTNYPRLPEVGRVICEKYKSNIESLLHTAAKLTECEAEESTPSQRPPRVRASSELSQQESSEGSPGDQVAHGAQNCLFPPHTDILRSDGTAITVLNASNAEAVRTKTLDLLPPKHTQFAITPTSEDSNRASDLLDTFSQMQQSTRTVAACVGNEYGYPMAAQIQDEGALAYANAAQQQNVVQQGTAFLHSLVGRNCAQRDAVNQAVNNITPRGNPDASAASMNFQMQQIEQNHTIFPLLKVLLILSNITTDTVAESNDGGISISKVRLLNAGEVIGIIEVGPLMSRVLTEHI</sequence>
<feature type="compositionally biased region" description="Low complexity" evidence="1">
    <location>
        <begin position="160"/>
        <end position="172"/>
    </location>
</feature>
<gene>
    <name evidence="2" type="ORF">HRR80_000703</name>
</gene>
<accession>A0AAN6IYD2</accession>
<dbReference type="EMBL" id="JAJGCB010000001">
    <property type="protein sequence ID" value="KAJ8995955.1"/>
    <property type="molecule type" value="Genomic_DNA"/>
</dbReference>
<proteinExistence type="predicted"/>
<dbReference type="AlphaFoldDB" id="A0AAN6IYD2"/>
<organism evidence="2 3">
    <name type="scientific">Exophiala dermatitidis</name>
    <name type="common">Black yeast-like fungus</name>
    <name type="synonym">Wangiella dermatitidis</name>
    <dbReference type="NCBI Taxonomy" id="5970"/>
    <lineage>
        <taxon>Eukaryota</taxon>
        <taxon>Fungi</taxon>
        <taxon>Dikarya</taxon>
        <taxon>Ascomycota</taxon>
        <taxon>Pezizomycotina</taxon>
        <taxon>Eurotiomycetes</taxon>
        <taxon>Chaetothyriomycetidae</taxon>
        <taxon>Chaetothyriales</taxon>
        <taxon>Herpotrichiellaceae</taxon>
        <taxon>Exophiala</taxon>
    </lineage>
</organism>
<feature type="region of interest" description="Disordered" evidence="1">
    <location>
        <begin position="144"/>
        <end position="181"/>
    </location>
</feature>
<evidence type="ECO:0000313" key="2">
    <source>
        <dbReference type="EMBL" id="KAJ8995955.1"/>
    </source>
</evidence>
<name>A0AAN6IYD2_EXODE</name>
<evidence type="ECO:0000256" key="1">
    <source>
        <dbReference type="SAM" id="MobiDB-lite"/>
    </source>
</evidence>
<dbReference type="Proteomes" id="UP001161757">
    <property type="component" value="Unassembled WGS sequence"/>
</dbReference>